<keyword evidence="1" id="KW-0472">Membrane</keyword>
<dbReference type="RefSeq" id="WP_169209856.1">
    <property type="nucleotide sequence ID" value="NZ_JAATNW010000002.1"/>
</dbReference>
<accession>A0ABX1QYI8</accession>
<dbReference type="PANTHER" id="PTHR30199:SF0">
    <property type="entry name" value="INNER MEMBRANE PROTEIN YDCO"/>
    <property type="match status" value="1"/>
</dbReference>
<feature type="transmembrane region" description="Helical" evidence="1">
    <location>
        <begin position="40"/>
        <end position="60"/>
    </location>
</feature>
<dbReference type="InterPro" id="IPR004711">
    <property type="entry name" value="Benzoate_Transporter"/>
</dbReference>
<protein>
    <submittedName>
        <fullName evidence="2">Benzoate/H(+) symporter BenE family transporter</fullName>
    </submittedName>
</protein>
<feature type="transmembrane region" description="Helical" evidence="1">
    <location>
        <begin position="169"/>
        <end position="191"/>
    </location>
</feature>
<reference evidence="2 3" key="1">
    <citation type="submission" date="2020-03" db="EMBL/GenBank/DDBJ databases">
        <title>Alteromonas ponticola sp. nov., isolated from seawater.</title>
        <authorList>
            <person name="Yoon J.-H."/>
            <person name="Kim Y.-O."/>
        </authorList>
    </citation>
    <scope>NUCLEOTIDE SEQUENCE [LARGE SCALE GENOMIC DNA]</scope>
    <source>
        <strain evidence="2 3">MYP5</strain>
    </source>
</reference>
<feature type="transmembrane region" description="Helical" evidence="1">
    <location>
        <begin position="316"/>
        <end position="337"/>
    </location>
</feature>
<dbReference type="PANTHER" id="PTHR30199">
    <property type="entry name" value="MFS FAMILY TRANSPORTER, PREDICTED SUBSTRATE BENZOATE"/>
    <property type="match status" value="1"/>
</dbReference>
<feature type="transmembrane region" description="Helical" evidence="1">
    <location>
        <begin position="12"/>
        <end position="34"/>
    </location>
</feature>
<dbReference type="Pfam" id="PF03594">
    <property type="entry name" value="BenE"/>
    <property type="match status" value="1"/>
</dbReference>
<feature type="transmembrane region" description="Helical" evidence="1">
    <location>
        <begin position="120"/>
        <end position="139"/>
    </location>
</feature>
<feature type="transmembrane region" description="Helical" evidence="1">
    <location>
        <begin position="357"/>
        <end position="381"/>
    </location>
</feature>
<proteinExistence type="predicted"/>
<sequence length="395" mass="41341">MPLRISHISAGLTAVVVGYSSAVVIVIEAATAAGASASQVISWLCILGLGMGVSCIGLSLYHRMPVVSAWSTPGAAFLILAVPGYSLPEVTGAFISSALISIAVTQIKPLLKMIERIPPALSSGMLAGILLPFCLTVFVQGNEDPALMAAFIGVYLLGSFYFPRYVMLVLLVAAGCAGFVLNQAPLTFAPFQSPTLIWVTPEFSWAATLSLALPLSLITMLSQNLPGLAILHSHGYRPPSAGLLNSVNATTLISAPFGGFTFNLAAITAAICMGDHVDNDKQQRFWAGVMAGVFYLLAGTFAASIVSLFTQLPQLIIHLLAGLALIGTLQASLVKMINDEHHRHAGTLTFLCSGSGLTMIGLGSPVWGLMLGGLIVAFTHVRSEIKPTQKGAHSN</sequence>
<evidence type="ECO:0000313" key="2">
    <source>
        <dbReference type="EMBL" id="NMH59297.1"/>
    </source>
</evidence>
<keyword evidence="3" id="KW-1185">Reference proteome</keyword>
<keyword evidence="1" id="KW-0812">Transmembrane</keyword>
<dbReference type="EMBL" id="JAATNW010000002">
    <property type="protein sequence ID" value="NMH59297.1"/>
    <property type="molecule type" value="Genomic_DNA"/>
</dbReference>
<gene>
    <name evidence="2" type="primary">benE</name>
    <name evidence="2" type="ORF">HCJ96_04590</name>
</gene>
<evidence type="ECO:0000256" key="1">
    <source>
        <dbReference type="SAM" id="Phobius"/>
    </source>
</evidence>
<feature type="transmembrane region" description="Helical" evidence="1">
    <location>
        <begin position="145"/>
        <end position="162"/>
    </location>
</feature>
<dbReference type="NCBIfam" id="TIGR00843">
    <property type="entry name" value="benE"/>
    <property type="match status" value="1"/>
</dbReference>
<feature type="transmembrane region" description="Helical" evidence="1">
    <location>
        <begin position="243"/>
        <end position="265"/>
    </location>
</feature>
<keyword evidence="1" id="KW-1133">Transmembrane helix</keyword>
<organism evidence="2 3">
    <name type="scientific">Alteromonas ponticola</name>
    <dbReference type="NCBI Taxonomy" id="2720613"/>
    <lineage>
        <taxon>Bacteria</taxon>
        <taxon>Pseudomonadati</taxon>
        <taxon>Pseudomonadota</taxon>
        <taxon>Gammaproteobacteria</taxon>
        <taxon>Alteromonadales</taxon>
        <taxon>Alteromonadaceae</taxon>
        <taxon>Alteromonas/Salinimonas group</taxon>
        <taxon>Alteromonas</taxon>
    </lineage>
</organism>
<evidence type="ECO:0000313" key="3">
    <source>
        <dbReference type="Proteomes" id="UP000709336"/>
    </source>
</evidence>
<feature type="transmembrane region" description="Helical" evidence="1">
    <location>
        <begin position="203"/>
        <end position="222"/>
    </location>
</feature>
<comment type="caution">
    <text evidence="2">The sequence shown here is derived from an EMBL/GenBank/DDBJ whole genome shotgun (WGS) entry which is preliminary data.</text>
</comment>
<name>A0ABX1QYI8_9ALTE</name>
<feature type="transmembrane region" description="Helical" evidence="1">
    <location>
        <begin position="285"/>
        <end position="309"/>
    </location>
</feature>
<dbReference type="Proteomes" id="UP000709336">
    <property type="component" value="Unassembled WGS sequence"/>
</dbReference>